<dbReference type="AlphaFoldDB" id="A0AAE0EUU4"/>
<evidence type="ECO:0000313" key="3">
    <source>
        <dbReference type="Proteomes" id="UP001190700"/>
    </source>
</evidence>
<protein>
    <submittedName>
        <fullName evidence="2">Uncharacterized protein</fullName>
    </submittedName>
</protein>
<sequence>MMRAGFSHDDDRVLRFGGHRSMTLGEWRQILVNRDDDDDVDDDEANSGGDFDDSRTPPTADEYRLLGESADVASILRAYRHELKVERPVLMAILRAFRDAEDGVDAVKNDALLAVLGEAHRKDSDLAIMFMEAIDRSHPVYLALLRMGGLGWKRRGN</sequence>
<feature type="compositionally biased region" description="Acidic residues" evidence="1">
    <location>
        <begin position="36"/>
        <end position="45"/>
    </location>
</feature>
<reference evidence="2 3" key="1">
    <citation type="journal article" date="2015" name="Genome Biol. Evol.">
        <title>Comparative Genomics of a Bacterivorous Green Alga Reveals Evolutionary Causalities and Consequences of Phago-Mixotrophic Mode of Nutrition.</title>
        <authorList>
            <person name="Burns J.A."/>
            <person name="Paasch A."/>
            <person name="Narechania A."/>
            <person name="Kim E."/>
        </authorList>
    </citation>
    <scope>NUCLEOTIDE SEQUENCE [LARGE SCALE GENOMIC DNA]</scope>
    <source>
        <strain evidence="2 3">PLY_AMNH</strain>
    </source>
</reference>
<feature type="region of interest" description="Disordered" evidence="1">
    <location>
        <begin position="36"/>
        <end position="60"/>
    </location>
</feature>
<dbReference type="EMBL" id="LGRX02033487">
    <property type="protein sequence ID" value="KAK3241059.1"/>
    <property type="molecule type" value="Genomic_DNA"/>
</dbReference>
<organism evidence="2 3">
    <name type="scientific">Cymbomonas tetramitiformis</name>
    <dbReference type="NCBI Taxonomy" id="36881"/>
    <lineage>
        <taxon>Eukaryota</taxon>
        <taxon>Viridiplantae</taxon>
        <taxon>Chlorophyta</taxon>
        <taxon>Pyramimonadophyceae</taxon>
        <taxon>Pyramimonadales</taxon>
        <taxon>Pyramimonadaceae</taxon>
        <taxon>Cymbomonas</taxon>
    </lineage>
</organism>
<proteinExistence type="predicted"/>
<name>A0AAE0EUU4_9CHLO</name>
<gene>
    <name evidence="2" type="ORF">CYMTET_49150</name>
</gene>
<comment type="caution">
    <text evidence="2">The sequence shown here is derived from an EMBL/GenBank/DDBJ whole genome shotgun (WGS) entry which is preliminary data.</text>
</comment>
<evidence type="ECO:0000256" key="1">
    <source>
        <dbReference type="SAM" id="MobiDB-lite"/>
    </source>
</evidence>
<keyword evidence="3" id="KW-1185">Reference proteome</keyword>
<evidence type="ECO:0000313" key="2">
    <source>
        <dbReference type="EMBL" id="KAK3241059.1"/>
    </source>
</evidence>
<accession>A0AAE0EUU4</accession>
<dbReference type="Proteomes" id="UP001190700">
    <property type="component" value="Unassembled WGS sequence"/>
</dbReference>